<feature type="transmembrane region" description="Helical" evidence="9">
    <location>
        <begin position="244"/>
        <end position="262"/>
    </location>
</feature>
<evidence type="ECO:0000313" key="11">
    <source>
        <dbReference type="EMBL" id="MFC1415393.1"/>
    </source>
</evidence>
<comment type="subcellular location">
    <subcellularLocation>
        <location evidence="1">Cell membrane</location>
        <topology evidence="1">Multi-pass membrane protein</topology>
    </subcellularLocation>
</comment>
<dbReference type="Proteomes" id="UP001592531">
    <property type="component" value="Unassembled WGS sequence"/>
</dbReference>
<feature type="transmembrane region" description="Helical" evidence="9">
    <location>
        <begin position="6"/>
        <end position="24"/>
    </location>
</feature>
<keyword evidence="3" id="KW-0050">Antiport</keyword>
<feature type="domain" description="Cation/H+ exchanger transmembrane" evidence="10">
    <location>
        <begin position="16"/>
        <end position="391"/>
    </location>
</feature>
<evidence type="ECO:0000256" key="4">
    <source>
        <dbReference type="ARBA" id="ARBA00022475"/>
    </source>
</evidence>
<evidence type="ECO:0000256" key="6">
    <source>
        <dbReference type="ARBA" id="ARBA00022989"/>
    </source>
</evidence>
<feature type="transmembrane region" description="Helical" evidence="9">
    <location>
        <begin position="299"/>
        <end position="322"/>
    </location>
</feature>
<dbReference type="InterPro" id="IPR006153">
    <property type="entry name" value="Cation/H_exchanger_TM"/>
</dbReference>
<keyword evidence="5 9" id="KW-0812">Transmembrane</keyword>
<sequence length="600" mass="60859">MTSDQVFAGVGLILVLAVGAQVLAARLRLPGIILLLPVGFVAGALTDDVHPDKLLGSAFSPLVSLAVAVILYDAGLELDVRRLTGGARRTVVRLIWIGTLLTWLIAAVVAAPLLHISAQAAVMLGVILIVSGPTVVGPLLNFVRPGEGLRRILIWEGSLIDGVGGVLGALVFAALESGHRLSPGRAVLHILGSAGVGIAGGVLGTAVLWLLLRRLGLGEILATTTQLAVVVGVAAGCNLLRDDAGLIAAIIMGVAMAALPGLDLPVRRPFFETLVSLTIGVLFVSISATVTPASLRHVVLPALGLTAVLVLVARPLVAALSTFGGDLERGERGLLGWMAPRGIVAASTASTFSASLAEKGIGGAQRILPATFVVIVATVLVYGLTAVPVARRLGVTRSTRSRPLLVGGEPWVLELGLALRGLGLDVLMWAGEPGQRTRITEAGLELAPGQLLATATGEGAELEGVTCVLLLTDEDDFNALAAALLRKQDGPEVYRLAEREEGRGVVAPFMSGAALFGPGLSSGELARRHGAGAAIEVRPVGAGAGTGAGAGVRPVGPLVAGCELLFVVDAAGRLWPVTSGAVPEGGPGSRAVVLGPVAAG</sequence>
<feature type="transmembrane region" description="Helical" evidence="9">
    <location>
        <begin position="58"/>
        <end position="78"/>
    </location>
</feature>
<dbReference type="PANTHER" id="PTHR32507:SF0">
    <property type="entry name" value="NA(+)_H(+) ANTIPORTER 2-RELATED"/>
    <property type="match status" value="1"/>
</dbReference>
<evidence type="ECO:0000256" key="5">
    <source>
        <dbReference type="ARBA" id="ARBA00022692"/>
    </source>
</evidence>
<feature type="transmembrane region" description="Helical" evidence="9">
    <location>
        <begin position="120"/>
        <end position="140"/>
    </location>
</feature>
<feature type="transmembrane region" description="Helical" evidence="9">
    <location>
        <begin position="274"/>
        <end position="293"/>
    </location>
</feature>
<dbReference type="Gene3D" id="1.20.1530.20">
    <property type="match status" value="1"/>
</dbReference>
<keyword evidence="2" id="KW-0813">Transport</keyword>
<keyword evidence="8 9" id="KW-0472">Membrane</keyword>
<evidence type="ECO:0000256" key="7">
    <source>
        <dbReference type="ARBA" id="ARBA00023065"/>
    </source>
</evidence>
<proteinExistence type="predicted"/>
<feature type="transmembrane region" description="Helical" evidence="9">
    <location>
        <begin position="334"/>
        <end position="355"/>
    </location>
</feature>
<feature type="transmembrane region" description="Helical" evidence="9">
    <location>
        <begin position="219"/>
        <end position="238"/>
    </location>
</feature>
<dbReference type="PANTHER" id="PTHR32507">
    <property type="entry name" value="NA(+)/H(+) ANTIPORTER 1"/>
    <property type="match status" value="1"/>
</dbReference>
<name>A0ABV6VP72_9ACTN</name>
<dbReference type="EMBL" id="JBHFAB010000001">
    <property type="protein sequence ID" value="MFC1415393.1"/>
    <property type="molecule type" value="Genomic_DNA"/>
</dbReference>
<evidence type="ECO:0000256" key="3">
    <source>
        <dbReference type="ARBA" id="ARBA00022449"/>
    </source>
</evidence>
<evidence type="ECO:0000256" key="2">
    <source>
        <dbReference type="ARBA" id="ARBA00022448"/>
    </source>
</evidence>
<evidence type="ECO:0000313" key="12">
    <source>
        <dbReference type="Proteomes" id="UP001592531"/>
    </source>
</evidence>
<feature type="transmembrane region" description="Helical" evidence="9">
    <location>
        <begin position="367"/>
        <end position="390"/>
    </location>
</feature>
<dbReference type="InterPro" id="IPR038770">
    <property type="entry name" value="Na+/solute_symporter_sf"/>
</dbReference>
<reference evidence="11 12" key="1">
    <citation type="submission" date="2024-09" db="EMBL/GenBank/DDBJ databases">
        <authorList>
            <person name="Lee S.D."/>
        </authorList>
    </citation>
    <scope>NUCLEOTIDE SEQUENCE [LARGE SCALE GENOMIC DNA]</scope>
    <source>
        <strain evidence="11 12">N8-3</strain>
    </source>
</reference>
<comment type="caution">
    <text evidence="11">The sequence shown here is derived from an EMBL/GenBank/DDBJ whole genome shotgun (WGS) entry which is preliminary data.</text>
</comment>
<keyword evidence="12" id="KW-1185">Reference proteome</keyword>
<keyword evidence="6 9" id="KW-1133">Transmembrane helix</keyword>
<accession>A0ABV6VP72</accession>
<feature type="transmembrane region" description="Helical" evidence="9">
    <location>
        <begin position="29"/>
        <end position="46"/>
    </location>
</feature>
<organism evidence="11 12">
    <name type="scientific">Streptacidiphilus cavernicola</name>
    <dbReference type="NCBI Taxonomy" id="3342716"/>
    <lineage>
        <taxon>Bacteria</taxon>
        <taxon>Bacillati</taxon>
        <taxon>Actinomycetota</taxon>
        <taxon>Actinomycetes</taxon>
        <taxon>Kitasatosporales</taxon>
        <taxon>Streptomycetaceae</taxon>
        <taxon>Streptacidiphilus</taxon>
    </lineage>
</organism>
<dbReference type="RefSeq" id="WP_380530993.1">
    <property type="nucleotide sequence ID" value="NZ_JBHFAB010000001.1"/>
</dbReference>
<feature type="transmembrane region" description="Helical" evidence="9">
    <location>
        <begin position="90"/>
        <end position="114"/>
    </location>
</feature>
<keyword evidence="7" id="KW-0406">Ion transport</keyword>
<gene>
    <name evidence="11" type="ORF">ACEZDE_01840</name>
</gene>
<protein>
    <submittedName>
        <fullName evidence="11">Cation:proton antiporter</fullName>
    </submittedName>
</protein>
<evidence type="ECO:0000256" key="8">
    <source>
        <dbReference type="ARBA" id="ARBA00023136"/>
    </source>
</evidence>
<dbReference type="Pfam" id="PF00999">
    <property type="entry name" value="Na_H_Exchanger"/>
    <property type="match status" value="1"/>
</dbReference>
<feature type="transmembrane region" description="Helical" evidence="9">
    <location>
        <begin position="187"/>
        <end position="212"/>
    </location>
</feature>
<evidence type="ECO:0000256" key="9">
    <source>
        <dbReference type="SAM" id="Phobius"/>
    </source>
</evidence>
<evidence type="ECO:0000259" key="10">
    <source>
        <dbReference type="Pfam" id="PF00999"/>
    </source>
</evidence>
<keyword evidence="4" id="KW-1003">Cell membrane</keyword>
<evidence type="ECO:0000256" key="1">
    <source>
        <dbReference type="ARBA" id="ARBA00004651"/>
    </source>
</evidence>
<feature type="transmembrane region" description="Helical" evidence="9">
    <location>
        <begin position="152"/>
        <end position="175"/>
    </location>
</feature>